<proteinExistence type="predicted"/>
<accession>A0A8S5MVR3</accession>
<name>A0A8S5MVR3_9CAUD</name>
<evidence type="ECO:0000313" key="1">
    <source>
        <dbReference type="EMBL" id="DAD86232.1"/>
    </source>
</evidence>
<protein>
    <submittedName>
        <fullName evidence="1">Uncharacterized protein</fullName>
    </submittedName>
</protein>
<reference evidence="1" key="1">
    <citation type="journal article" date="2021" name="Proc. Natl. Acad. Sci. U.S.A.">
        <title>A Catalog of Tens of Thousands of Viruses from Human Metagenomes Reveals Hidden Associations with Chronic Diseases.</title>
        <authorList>
            <person name="Tisza M.J."/>
            <person name="Buck C.B."/>
        </authorList>
    </citation>
    <scope>NUCLEOTIDE SEQUENCE</scope>
    <source>
        <strain evidence="1">CtUL28</strain>
    </source>
</reference>
<organism evidence="1">
    <name type="scientific">Caudovirales sp. ctUL28</name>
    <dbReference type="NCBI Taxonomy" id="2826778"/>
    <lineage>
        <taxon>Viruses</taxon>
        <taxon>Duplodnaviria</taxon>
        <taxon>Heunggongvirae</taxon>
        <taxon>Uroviricota</taxon>
        <taxon>Caudoviricetes</taxon>
    </lineage>
</organism>
<sequence length="34" mass="3927">MVASIYQPESEMWIDVDMEDITIGTESDAFIDFK</sequence>
<dbReference type="EMBL" id="BK014996">
    <property type="protein sequence ID" value="DAD86232.1"/>
    <property type="molecule type" value="Genomic_DNA"/>
</dbReference>